<comment type="caution">
    <text evidence="1">The sequence shown here is derived from an EMBL/GenBank/DDBJ whole genome shotgun (WGS) entry which is preliminary data.</text>
</comment>
<evidence type="ECO:0000313" key="2">
    <source>
        <dbReference type="Proteomes" id="UP001501095"/>
    </source>
</evidence>
<sequence>MSDWTMRGPFNAGPFLEAAPWHECSAKRPVCLIVGVRGCDVGVPEATPVVLNAYSSQRVV</sequence>
<keyword evidence="2" id="KW-1185">Reference proteome</keyword>
<dbReference type="Proteomes" id="UP001501095">
    <property type="component" value="Unassembled WGS sequence"/>
</dbReference>
<gene>
    <name evidence="1" type="ORF">GCM10010423_47720</name>
</gene>
<protein>
    <submittedName>
        <fullName evidence="1">Uncharacterized protein</fullName>
    </submittedName>
</protein>
<accession>A0ABP6B720</accession>
<dbReference type="EMBL" id="BAAATM010000015">
    <property type="protein sequence ID" value="GAA2543205.1"/>
    <property type="molecule type" value="Genomic_DNA"/>
</dbReference>
<reference evidence="2" key="1">
    <citation type="journal article" date="2019" name="Int. J. Syst. Evol. Microbiol.">
        <title>The Global Catalogue of Microorganisms (GCM) 10K type strain sequencing project: providing services to taxonomists for standard genome sequencing and annotation.</title>
        <authorList>
            <consortium name="The Broad Institute Genomics Platform"/>
            <consortium name="The Broad Institute Genome Sequencing Center for Infectious Disease"/>
            <person name="Wu L."/>
            <person name="Ma J."/>
        </authorList>
    </citation>
    <scope>NUCLEOTIDE SEQUENCE [LARGE SCALE GENOMIC DNA]</scope>
    <source>
        <strain evidence="2">JCM 6924</strain>
    </source>
</reference>
<organism evidence="1 2">
    <name type="scientific">Streptomyces levis</name>
    <dbReference type="NCBI Taxonomy" id="285566"/>
    <lineage>
        <taxon>Bacteria</taxon>
        <taxon>Bacillati</taxon>
        <taxon>Actinomycetota</taxon>
        <taxon>Actinomycetes</taxon>
        <taxon>Kitasatosporales</taxon>
        <taxon>Streptomycetaceae</taxon>
        <taxon>Streptomyces</taxon>
    </lineage>
</organism>
<name>A0ABP6B720_9ACTN</name>
<evidence type="ECO:0000313" key="1">
    <source>
        <dbReference type="EMBL" id="GAA2543205.1"/>
    </source>
</evidence>
<proteinExistence type="predicted"/>